<dbReference type="PANTHER" id="PTHR24123:SF95">
    <property type="entry name" value="ANKYRIN-2-LIKE"/>
    <property type="match status" value="1"/>
</dbReference>
<dbReference type="SUPFAM" id="SSF48403">
    <property type="entry name" value="Ankyrin repeat"/>
    <property type="match status" value="1"/>
</dbReference>
<dbReference type="EMBL" id="VEPZ02001579">
    <property type="protein sequence ID" value="KAE8667218.1"/>
    <property type="molecule type" value="Genomic_DNA"/>
</dbReference>
<keyword evidence="2 3" id="KW-0040">ANK repeat</keyword>
<dbReference type="PROSITE" id="PS50088">
    <property type="entry name" value="ANK_REPEAT"/>
    <property type="match status" value="1"/>
</dbReference>
<dbReference type="InterPro" id="IPR036770">
    <property type="entry name" value="Ankyrin_rpt-contain_sf"/>
</dbReference>
<dbReference type="PROSITE" id="PS50297">
    <property type="entry name" value="ANK_REP_REGION"/>
    <property type="match status" value="1"/>
</dbReference>
<dbReference type="PANTHER" id="PTHR24123">
    <property type="entry name" value="ANKYRIN REPEAT-CONTAINING"/>
    <property type="match status" value="1"/>
</dbReference>
<feature type="repeat" description="ANK" evidence="3">
    <location>
        <begin position="88"/>
        <end position="116"/>
    </location>
</feature>
<evidence type="ECO:0000256" key="1">
    <source>
        <dbReference type="ARBA" id="ARBA00022737"/>
    </source>
</evidence>
<reference evidence="4" key="1">
    <citation type="submission" date="2019-09" db="EMBL/GenBank/DDBJ databases">
        <title>Draft genome information of white flower Hibiscus syriacus.</title>
        <authorList>
            <person name="Kim Y.-M."/>
        </authorList>
    </citation>
    <scope>NUCLEOTIDE SEQUENCE [LARGE SCALE GENOMIC DNA]</scope>
    <source>
        <strain evidence="4">YM2019G1</strain>
    </source>
</reference>
<dbReference type="OrthoDB" id="194358at2759"/>
<accession>A0A6A2WZ90</accession>
<gene>
    <name evidence="4" type="ORF">F3Y22_tig00112429pilonHSYRG00042</name>
</gene>
<dbReference type="Gene3D" id="1.25.40.20">
    <property type="entry name" value="Ankyrin repeat-containing domain"/>
    <property type="match status" value="2"/>
</dbReference>
<evidence type="ECO:0000256" key="3">
    <source>
        <dbReference type="PROSITE-ProRule" id="PRU00023"/>
    </source>
</evidence>
<name>A0A6A2WZ90_HIBSY</name>
<evidence type="ECO:0000313" key="4">
    <source>
        <dbReference type="EMBL" id="KAE8667218.1"/>
    </source>
</evidence>
<dbReference type="InterPro" id="IPR051165">
    <property type="entry name" value="Multifunctional_ANK_Repeat"/>
</dbReference>
<comment type="caution">
    <text evidence="4">The sequence shown here is derived from an EMBL/GenBank/DDBJ whole genome shotgun (WGS) entry which is preliminary data.</text>
</comment>
<organism evidence="4 5">
    <name type="scientific">Hibiscus syriacus</name>
    <name type="common">Rose of Sharon</name>
    <dbReference type="NCBI Taxonomy" id="106335"/>
    <lineage>
        <taxon>Eukaryota</taxon>
        <taxon>Viridiplantae</taxon>
        <taxon>Streptophyta</taxon>
        <taxon>Embryophyta</taxon>
        <taxon>Tracheophyta</taxon>
        <taxon>Spermatophyta</taxon>
        <taxon>Magnoliopsida</taxon>
        <taxon>eudicotyledons</taxon>
        <taxon>Gunneridae</taxon>
        <taxon>Pentapetalae</taxon>
        <taxon>rosids</taxon>
        <taxon>malvids</taxon>
        <taxon>Malvales</taxon>
        <taxon>Malvaceae</taxon>
        <taxon>Malvoideae</taxon>
        <taxon>Hibiscus</taxon>
    </lineage>
</organism>
<evidence type="ECO:0000256" key="2">
    <source>
        <dbReference type="ARBA" id="ARBA00023043"/>
    </source>
</evidence>
<dbReference type="AlphaFoldDB" id="A0A6A2WZ90"/>
<dbReference type="SMART" id="SM00248">
    <property type="entry name" value="ANK"/>
    <property type="match status" value="3"/>
</dbReference>
<dbReference type="InterPro" id="IPR002110">
    <property type="entry name" value="Ankyrin_rpt"/>
</dbReference>
<proteinExistence type="predicted"/>
<dbReference type="Proteomes" id="UP000436088">
    <property type="component" value="Unassembled WGS sequence"/>
</dbReference>
<keyword evidence="1" id="KW-0677">Repeat</keyword>
<evidence type="ECO:0000313" key="5">
    <source>
        <dbReference type="Proteomes" id="UP000436088"/>
    </source>
</evidence>
<sequence>MTAVHGDSGFRYIGRKLVFPVNYEEQVSLRLIDALHGNYSKLACECLADPFVDTNFVGTVNLKSKTTEISLHDEAAGEVLVKYEEFKTEVTPLFLAAHVGNMFLVNKLLSLGANVNHKLFRGYATTATVGEGLMEILEVLINSGACEEAFLESSYLGHAKLTERLMATDMIRPQAALRALLSACCRGFVDFVDMLIKCGVDANATNRVLLRSSKPSLYANIDSNALSAAVVRRLTSAVRSLLQAGIKTDVKVRVGAWSWDIDTGEEIRVGAAGLADAYPITWCAVEYFEVSGSILRLLLQRLSPNNLHCGRTLIHHAILCNNALAVETKY</sequence>
<dbReference type="Pfam" id="PF00023">
    <property type="entry name" value="Ank"/>
    <property type="match status" value="1"/>
</dbReference>
<keyword evidence="5" id="KW-1185">Reference proteome</keyword>
<protein>
    <submittedName>
        <fullName evidence="4">51 kDa subunit of complex I</fullName>
    </submittedName>
</protein>